<dbReference type="PANTHER" id="PTHR42871">
    <property type="entry name" value="CITRATE SYNTHASE"/>
    <property type="match status" value="1"/>
</dbReference>
<dbReference type="Gene3D" id="1.10.580.10">
    <property type="entry name" value="Citrate Synthase, domain 1"/>
    <property type="match status" value="2"/>
</dbReference>
<proteinExistence type="inferred from homology"/>
<keyword evidence="5" id="KW-1185">Reference proteome</keyword>
<dbReference type="InterPro" id="IPR016143">
    <property type="entry name" value="Citrate_synth-like_sm_a-sub"/>
</dbReference>
<dbReference type="PROSITE" id="PS00480">
    <property type="entry name" value="CITRATE_SYNTHASE"/>
    <property type="match status" value="1"/>
</dbReference>
<evidence type="ECO:0000256" key="1">
    <source>
        <dbReference type="ARBA" id="ARBA00010566"/>
    </source>
</evidence>
<dbReference type="InterPro" id="IPR016142">
    <property type="entry name" value="Citrate_synth-like_lrg_a-sub"/>
</dbReference>
<dbReference type="Gene3D" id="1.10.230.10">
    <property type="entry name" value="Cytochrome P450-Terp, domain 2"/>
    <property type="match status" value="1"/>
</dbReference>
<reference evidence="4" key="2">
    <citation type="journal article" date="2023" name="IMA Fungus">
        <title>Comparative genomic study of the Penicillium genus elucidates a diverse pangenome and 15 lateral gene transfer events.</title>
        <authorList>
            <person name="Petersen C."/>
            <person name="Sorensen T."/>
            <person name="Nielsen M.R."/>
            <person name="Sondergaard T.E."/>
            <person name="Sorensen J.L."/>
            <person name="Fitzpatrick D.A."/>
            <person name="Frisvad J.C."/>
            <person name="Nielsen K.L."/>
        </authorList>
    </citation>
    <scope>NUCLEOTIDE SEQUENCE</scope>
    <source>
        <strain evidence="4">IBT 19713</strain>
    </source>
</reference>
<dbReference type="Proteomes" id="UP001150941">
    <property type="component" value="Unassembled WGS sequence"/>
</dbReference>
<name>A0A9W9PL93_9EURO</name>
<sequence>MASAKDSAPELLITDSRLNRSYAIPIHPGGYVEATAFAGVKDTSGEGLMLFDEGSRNTACIKSAVSHLNAATGELQYRQYPIQDLFGNYGFAENVHLLVFGSLPNADQKKTLDRTLAQSMLTYIDASKVIQSFARTAPMMTMIMGGLSACNALEPHFIPVHEDRDIYGDAESVDDHVIRTLAALAVVISAAYCHKQSLPLQKPRENFSFMDNMLFMMNFISKETGLPIPEQLRTIGSTTNIPATIQQVKNRKRRLYGFGHRIYRAVDPRATLLKQFLQDRAKEGVPMSPYMQVALELERIVETDTFFTSRKLKANTDLYTVLAYESIGIPEELVFPFICISRTVGFLAHWKEQMAKLTLPVQLLLLRRGDRNKFTSGHRYSGRPNFEFEDYTR</sequence>
<dbReference type="InterPro" id="IPR036969">
    <property type="entry name" value="Citrate_synthase_sf"/>
</dbReference>
<dbReference type="OrthoDB" id="435022at2759"/>
<dbReference type="PRINTS" id="PR00143">
    <property type="entry name" value="CITRTSNTHASE"/>
</dbReference>
<dbReference type="InterPro" id="IPR019810">
    <property type="entry name" value="Citrate_synthase_AS"/>
</dbReference>
<evidence type="ECO:0000313" key="5">
    <source>
        <dbReference type="Proteomes" id="UP001150941"/>
    </source>
</evidence>
<dbReference type="InterPro" id="IPR002020">
    <property type="entry name" value="Citrate_synthase"/>
</dbReference>
<dbReference type="AlphaFoldDB" id="A0A9W9PL93"/>
<dbReference type="GeneID" id="83199351"/>
<accession>A0A9W9PL93</accession>
<dbReference type="GO" id="GO:0046912">
    <property type="term" value="F:acyltransferase activity, acyl groups converted into alkyl on transfer"/>
    <property type="evidence" value="ECO:0007669"/>
    <property type="project" value="InterPro"/>
</dbReference>
<evidence type="ECO:0000256" key="2">
    <source>
        <dbReference type="ARBA" id="ARBA00022679"/>
    </source>
</evidence>
<evidence type="ECO:0000313" key="4">
    <source>
        <dbReference type="EMBL" id="KAJ5247768.1"/>
    </source>
</evidence>
<keyword evidence="2 3" id="KW-0808">Transferase</keyword>
<comment type="similarity">
    <text evidence="1 3">Belongs to the citrate synthase family.</text>
</comment>
<dbReference type="PANTHER" id="PTHR42871:SF1">
    <property type="entry name" value="CITRATE SYNTHASE"/>
    <property type="match status" value="1"/>
</dbReference>
<organism evidence="4 5">
    <name type="scientific">Penicillium chermesinum</name>
    <dbReference type="NCBI Taxonomy" id="63820"/>
    <lineage>
        <taxon>Eukaryota</taxon>
        <taxon>Fungi</taxon>
        <taxon>Dikarya</taxon>
        <taxon>Ascomycota</taxon>
        <taxon>Pezizomycotina</taxon>
        <taxon>Eurotiomycetes</taxon>
        <taxon>Eurotiomycetidae</taxon>
        <taxon>Eurotiales</taxon>
        <taxon>Aspergillaceae</taxon>
        <taxon>Penicillium</taxon>
    </lineage>
</organism>
<evidence type="ECO:0000256" key="3">
    <source>
        <dbReference type="RuleBase" id="RU000441"/>
    </source>
</evidence>
<protein>
    <recommendedName>
        <fullName evidence="3">Citrate synthase</fullName>
    </recommendedName>
</protein>
<dbReference type="SUPFAM" id="SSF48256">
    <property type="entry name" value="Citrate synthase"/>
    <property type="match status" value="1"/>
</dbReference>
<reference evidence="4" key="1">
    <citation type="submission" date="2022-11" db="EMBL/GenBank/DDBJ databases">
        <authorList>
            <person name="Petersen C."/>
        </authorList>
    </citation>
    <scope>NUCLEOTIDE SEQUENCE</scope>
    <source>
        <strain evidence="4">IBT 19713</strain>
    </source>
</reference>
<dbReference type="Pfam" id="PF00285">
    <property type="entry name" value="Citrate_synt"/>
    <property type="match status" value="2"/>
</dbReference>
<gene>
    <name evidence="4" type="ORF">N7468_002751</name>
</gene>
<dbReference type="EMBL" id="JAPQKS010000002">
    <property type="protein sequence ID" value="KAJ5247768.1"/>
    <property type="molecule type" value="Genomic_DNA"/>
</dbReference>
<dbReference type="RefSeq" id="XP_058335189.1">
    <property type="nucleotide sequence ID" value="XM_058472048.1"/>
</dbReference>
<comment type="caution">
    <text evidence="4">The sequence shown here is derived from an EMBL/GenBank/DDBJ whole genome shotgun (WGS) entry which is preliminary data.</text>
</comment>